<protein>
    <submittedName>
        <fullName evidence="2">AAA family ATPase</fullName>
    </submittedName>
</protein>
<evidence type="ECO:0000313" key="3">
    <source>
        <dbReference type="Proteomes" id="UP001597405"/>
    </source>
</evidence>
<accession>A0ABW4UIT7</accession>
<proteinExistence type="predicted"/>
<gene>
    <name evidence="2" type="ORF">ACFSOZ_33955</name>
</gene>
<dbReference type="SMART" id="SM00382">
    <property type="entry name" value="AAA"/>
    <property type="match status" value="1"/>
</dbReference>
<dbReference type="Gene3D" id="3.40.50.300">
    <property type="entry name" value="P-loop containing nucleotide triphosphate hydrolases"/>
    <property type="match status" value="1"/>
</dbReference>
<dbReference type="InterPro" id="IPR058807">
    <property type="entry name" value="ScoMcrA_N"/>
</dbReference>
<dbReference type="Pfam" id="PF26345">
    <property type="entry name" value="ScoMcrA_N"/>
    <property type="match status" value="1"/>
</dbReference>
<name>A0ABW4UIT7_9HYPH</name>
<dbReference type="RefSeq" id="WP_379105437.1">
    <property type="nucleotide sequence ID" value="NZ_JBHUGZ010000029.1"/>
</dbReference>
<keyword evidence="3" id="KW-1185">Reference proteome</keyword>
<reference evidence="3" key="1">
    <citation type="journal article" date="2019" name="Int. J. Syst. Evol. Microbiol.">
        <title>The Global Catalogue of Microorganisms (GCM) 10K type strain sequencing project: providing services to taxonomists for standard genome sequencing and annotation.</title>
        <authorList>
            <consortium name="The Broad Institute Genomics Platform"/>
            <consortium name="The Broad Institute Genome Sequencing Center for Infectious Disease"/>
            <person name="Wu L."/>
            <person name="Ma J."/>
        </authorList>
    </citation>
    <scope>NUCLEOTIDE SEQUENCE [LARGE SCALE GENOMIC DNA]</scope>
    <source>
        <strain evidence="3">CGMCC 1.16225</strain>
    </source>
</reference>
<evidence type="ECO:0000313" key="2">
    <source>
        <dbReference type="EMBL" id="MFD1987428.1"/>
    </source>
</evidence>
<evidence type="ECO:0000259" key="1">
    <source>
        <dbReference type="SMART" id="SM00382"/>
    </source>
</evidence>
<sequence>MNESGFREWLRTNYKPNTVSTKLHECRNLAAAYGDLDEHYDADRLDGVMQALAYTAQDRAADRPNPSKLSITSDLYRDLSNYRTAINYYRNFRQGASRRGGNRRPDIDAVHKAMNEYDALGFDEFMEAYNFGSGISYWVLRDGKRYPSKAIFGVAHQFMPNGAPLDNEGCSGTDARKHLESLGFEIQTDDGQSTSHDRSRRYWIEKTLVTGRLDREQGEHSLGRALWSPQRSKSGGDIYSNMRAVQPGDVVFHLTDNEAITGVSIASDAVDDSFQGLAGTDWEGAAYRVALRDYEALVPTLDRSAFLATEPFATELSELAKSGAKGLFYNAHRGLNQGAYLTEATPTLLSILNRAYQAFAGQSLPHVDEDVVVSSAPAATGNSYTLDDALEELFLDRAEAEQIMLLWQAKRNIILQGPPGVGKSFAAQRLAFALMGATDRDRLGFVQFHQSYSYEDFVEGYRPTAEGFELRPGKFVEFCRRAEADPQNSYVFVIDEINRGNLSKILGELMLLIEADKRSPDWAMALASGKVPFHVPGNVYLLGLMNTADRSLAVVDYALRRRFAFVDLVPKLNSPKFRSQLDQAGVSHEVINALIMRVDALNDEIASDTTNLGRGFEIGHSFFCSYPWKLEDGWIWYERVIRTEILHLLREYWFDAPGKVAHWESELLAPL</sequence>
<dbReference type="Proteomes" id="UP001597405">
    <property type="component" value="Unassembled WGS sequence"/>
</dbReference>
<dbReference type="Pfam" id="PF07728">
    <property type="entry name" value="AAA_5"/>
    <property type="match status" value="1"/>
</dbReference>
<dbReference type="InterPro" id="IPR027417">
    <property type="entry name" value="P-loop_NTPase"/>
</dbReference>
<dbReference type="InterPro" id="IPR011704">
    <property type="entry name" value="ATPase_dyneun-rel_AAA"/>
</dbReference>
<comment type="caution">
    <text evidence="2">The sequence shown here is derived from an EMBL/GenBank/DDBJ whole genome shotgun (WGS) entry which is preliminary data.</text>
</comment>
<dbReference type="InterPro" id="IPR052934">
    <property type="entry name" value="Methyl-DNA_Rec/Restrict_Enz"/>
</dbReference>
<dbReference type="PANTHER" id="PTHR37291:SF1">
    <property type="entry name" value="TYPE IV METHYL-DIRECTED RESTRICTION ENZYME ECOKMCRB SUBUNIT"/>
    <property type="match status" value="1"/>
</dbReference>
<dbReference type="InterPro" id="IPR003593">
    <property type="entry name" value="AAA+_ATPase"/>
</dbReference>
<dbReference type="EMBL" id="JBHUGZ010000029">
    <property type="protein sequence ID" value="MFD1987428.1"/>
    <property type="molecule type" value="Genomic_DNA"/>
</dbReference>
<dbReference type="CDD" id="cd00009">
    <property type="entry name" value="AAA"/>
    <property type="match status" value="1"/>
</dbReference>
<feature type="domain" description="AAA+ ATPase" evidence="1">
    <location>
        <begin position="409"/>
        <end position="569"/>
    </location>
</feature>
<dbReference type="SUPFAM" id="SSF52540">
    <property type="entry name" value="P-loop containing nucleoside triphosphate hydrolases"/>
    <property type="match status" value="1"/>
</dbReference>
<dbReference type="PANTHER" id="PTHR37291">
    <property type="entry name" value="5-METHYLCYTOSINE-SPECIFIC RESTRICTION ENZYME B"/>
    <property type="match status" value="1"/>
</dbReference>
<organism evidence="2 3">
    <name type="scientific">Mesorhizobium newzealandense</name>
    <dbReference type="NCBI Taxonomy" id="1300302"/>
    <lineage>
        <taxon>Bacteria</taxon>
        <taxon>Pseudomonadati</taxon>
        <taxon>Pseudomonadota</taxon>
        <taxon>Alphaproteobacteria</taxon>
        <taxon>Hyphomicrobiales</taxon>
        <taxon>Phyllobacteriaceae</taxon>
        <taxon>Mesorhizobium</taxon>
    </lineage>
</organism>